<dbReference type="EMBL" id="CAJNAQ010000002">
    <property type="protein sequence ID" value="CAE6487271.1"/>
    <property type="molecule type" value="Genomic_DNA"/>
</dbReference>
<comment type="caution">
    <text evidence="2">The sequence shown here is derived from an EMBL/GenBank/DDBJ whole genome shotgun (WGS) entry which is preliminary data.</text>
</comment>
<accession>A0A812EUH2</accession>
<proteinExistence type="predicted"/>
<reference evidence="2" key="1">
    <citation type="submission" date="2021-02" db="EMBL/GenBank/DDBJ databases">
        <authorList>
            <person name="Han P."/>
        </authorList>
    </citation>
    <scope>NUCLEOTIDE SEQUENCE</scope>
    <source>
        <strain evidence="2">Candidatus Nitrosotenuis uzonensis 5A</strain>
    </source>
</reference>
<gene>
    <name evidence="2" type="ORF">NUZ5A_20288</name>
</gene>
<dbReference type="SMART" id="SM00746">
    <property type="entry name" value="TRASH"/>
    <property type="match status" value="1"/>
</dbReference>
<feature type="domain" description="TRASH" evidence="1">
    <location>
        <begin position="4"/>
        <end position="40"/>
    </location>
</feature>
<protein>
    <submittedName>
        <fullName evidence="2">YHS domain protein</fullName>
    </submittedName>
</protein>
<sequence>MMKDPVCGMEVDEKHDHAEYEGQKYYFCCASCKWAFERDPKQFAK</sequence>
<dbReference type="Pfam" id="PF04945">
    <property type="entry name" value="YHS"/>
    <property type="match status" value="1"/>
</dbReference>
<evidence type="ECO:0000313" key="2">
    <source>
        <dbReference type="EMBL" id="CAE6487271.1"/>
    </source>
</evidence>
<dbReference type="InterPro" id="IPR012348">
    <property type="entry name" value="RNR-like"/>
</dbReference>
<dbReference type="Gene3D" id="1.10.620.20">
    <property type="entry name" value="Ribonucleotide Reductase, subunit A"/>
    <property type="match status" value="1"/>
</dbReference>
<dbReference type="Proteomes" id="UP000655759">
    <property type="component" value="Unassembled WGS sequence"/>
</dbReference>
<name>A0A812EUH2_9ARCH</name>
<dbReference type="InterPro" id="IPR011017">
    <property type="entry name" value="TRASH_dom"/>
</dbReference>
<evidence type="ECO:0000313" key="3">
    <source>
        <dbReference type="Proteomes" id="UP000655759"/>
    </source>
</evidence>
<evidence type="ECO:0000259" key="1">
    <source>
        <dbReference type="SMART" id="SM00746"/>
    </source>
</evidence>
<dbReference type="InterPro" id="IPR007029">
    <property type="entry name" value="YHS_dom"/>
</dbReference>
<dbReference type="AlphaFoldDB" id="A0A812EUH2"/>
<dbReference type="SUPFAM" id="SSF47240">
    <property type="entry name" value="Ferritin-like"/>
    <property type="match status" value="1"/>
</dbReference>
<dbReference type="GO" id="GO:0016491">
    <property type="term" value="F:oxidoreductase activity"/>
    <property type="evidence" value="ECO:0007669"/>
    <property type="project" value="InterPro"/>
</dbReference>
<organism evidence="2 3">
    <name type="scientific">Candidatus Nitrosotenuis uzonensis</name>
    <dbReference type="NCBI Taxonomy" id="1407055"/>
    <lineage>
        <taxon>Archaea</taxon>
        <taxon>Nitrososphaerota</taxon>
        <taxon>Candidatus Nitrosotenuis</taxon>
    </lineage>
</organism>
<dbReference type="InterPro" id="IPR009078">
    <property type="entry name" value="Ferritin-like_SF"/>
</dbReference>